<protein>
    <recommendedName>
        <fullName evidence="2">SHOCT domain-containing protein</fullName>
    </recommendedName>
</protein>
<dbReference type="RefSeq" id="WP_145220846.1">
    <property type="nucleotide sequence ID" value="NZ_CP036432.1"/>
</dbReference>
<evidence type="ECO:0000313" key="4">
    <source>
        <dbReference type="Proteomes" id="UP000318081"/>
    </source>
</evidence>
<keyword evidence="4" id="KW-1185">Reference proteome</keyword>
<gene>
    <name evidence="3" type="ORF">TBK1r_75320</name>
</gene>
<feature type="domain" description="SHOCT" evidence="2">
    <location>
        <begin position="261"/>
        <end position="287"/>
    </location>
</feature>
<name>A0ABX5Y2J7_9BACT</name>
<sequence>MPNLSPTGQQIVQSLANRYGLSNDAVTHMLIAVYNGNGTMAQFSHPEFCGSGQWMRGGMTMVSDLFNNNLKCLVDNLCNDISNELANHQSTPFSGSFQSQSQNGMSSQAQASGQMGSSNSLFVPDPSTNWWPKELGSPTSVGSQNSLRYAYFADSHRLAVTTGGTPWVYDTLDHQIGGFSQQQGGGQSITFTSQYGTVDLSTLPVVSRDGSIHPPANAPAPSMSVGPAAPPPENRSENVAATNPSNDAPATHPSREDVIETLERLGSLKEKGYITDEEFASKKSELLARL</sequence>
<evidence type="ECO:0000259" key="2">
    <source>
        <dbReference type="Pfam" id="PF09851"/>
    </source>
</evidence>
<evidence type="ECO:0000313" key="3">
    <source>
        <dbReference type="EMBL" id="QDV88499.1"/>
    </source>
</evidence>
<reference evidence="3 4" key="1">
    <citation type="submission" date="2019-02" db="EMBL/GenBank/DDBJ databases">
        <title>Deep-cultivation of Planctomycetes and their phenomic and genomic characterization uncovers novel biology.</title>
        <authorList>
            <person name="Wiegand S."/>
            <person name="Jogler M."/>
            <person name="Boedeker C."/>
            <person name="Pinto D."/>
            <person name="Vollmers J."/>
            <person name="Rivas-Marin E."/>
            <person name="Kohn T."/>
            <person name="Peeters S.H."/>
            <person name="Heuer A."/>
            <person name="Rast P."/>
            <person name="Oberbeckmann S."/>
            <person name="Bunk B."/>
            <person name="Jeske O."/>
            <person name="Meyerdierks A."/>
            <person name="Storesund J.E."/>
            <person name="Kallscheuer N."/>
            <person name="Luecker S."/>
            <person name="Lage O.M."/>
            <person name="Pohl T."/>
            <person name="Merkel B.J."/>
            <person name="Hornburger P."/>
            <person name="Mueller R.-W."/>
            <person name="Bruemmer F."/>
            <person name="Labrenz M."/>
            <person name="Spormann A.M."/>
            <person name="Op den Camp H."/>
            <person name="Overmann J."/>
            <person name="Amann R."/>
            <person name="Jetten M.S.M."/>
            <person name="Mascher T."/>
            <person name="Medema M.H."/>
            <person name="Devos D.P."/>
            <person name="Kaster A.-K."/>
            <person name="Ovreas L."/>
            <person name="Rohde M."/>
            <person name="Galperin M.Y."/>
            <person name="Jogler C."/>
        </authorList>
    </citation>
    <scope>NUCLEOTIDE SEQUENCE [LARGE SCALE GENOMIC DNA]</scope>
    <source>
        <strain evidence="3 4">TBK1r</strain>
    </source>
</reference>
<proteinExistence type="predicted"/>
<organism evidence="3 4">
    <name type="scientific">Stieleria magnilauensis</name>
    <dbReference type="NCBI Taxonomy" id="2527963"/>
    <lineage>
        <taxon>Bacteria</taxon>
        <taxon>Pseudomonadati</taxon>
        <taxon>Planctomycetota</taxon>
        <taxon>Planctomycetia</taxon>
        <taxon>Pirellulales</taxon>
        <taxon>Pirellulaceae</taxon>
        <taxon>Stieleria</taxon>
    </lineage>
</organism>
<feature type="region of interest" description="Disordered" evidence="1">
    <location>
        <begin position="92"/>
        <end position="118"/>
    </location>
</feature>
<evidence type="ECO:0000256" key="1">
    <source>
        <dbReference type="SAM" id="MobiDB-lite"/>
    </source>
</evidence>
<dbReference type="Pfam" id="PF09851">
    <property type="entry name" value="SHOCT"/>
    <property type="match status" value="1"/>
</dbReference>
<feature type="compositionally biased region" description="Polar residues" evidence="1">
    <location>
        <begin position="237"/>
        <end position="248"/>
    </location>
</feature>
<feature type="region of interest" description="Disordered" evidence="1">
    <location>
        <begin position="206"/>
        <end position="257"/>
    </location>
</feature>
<dbReference type="Proteomes" id="UP000318081">
    <property type="component" value="Chromosome"/>
</dbReference>
<dbReference type="EMBL" id="CP036432">
    <property type="protein sequence ID" value="QDV88499.1"/>
    <property type="molecule type" value="Genomic_DNA"/>
</dbReference>
<dbReference type="InterPro" id="IPR018649">
    <property type="entry name" value="SHOCT"/>
</dbReference>
<feature type="compositionally biased region" description="Low complexity" evidence="1">
    <location>
        <begin position="93"/>
        <end position="118"/>
    </location>
</feature>
<accession>A0ABX5Y2J7</accession>